<keyword evidence="6" id="KW-1185">Reference proteome</keyword>
<dbReference type="SUPFAM" id="SSF52954">
    <property type="entry name" value="Class II aaRS ABD-related"/>
    <property type="match status" value="1"/>
</dbReference>
<name>A0ABT6R2C8_9BACL</name>
<evidence type="ECO:0000256" key="2">
    <source>
        <dbReference type="ARBA" id="ARBA00022840"/>
    </source>
</evidence>
<dbReference type="InterPro" id="IPR036621">
    <property type="entry name" value="Anticodon-bd_dom_sf"/>
</dbReference>
<sequence length="59" mass="6675">MQVLWTNTYQSGSMERANRKHIPEVIVLGENELQNGFFDIKDMASGATTRVKYPVASLM</sequence>
<protein>
    <recommendedName>
        <fullName evidence="4">Anticodon-binding domain-containing protein</fullName>
    </recommendedName>
</protein>
<dbReference type="Proteomes" id="UP001243286">
    <property type="component" value="Unassembled WGS sequence"/>
</dbReference>
<dbReference type="Pfam" id="PF03129">
    <property type="entry name" value="HGTP_anticodon"/>
    <property type="match status" value="1"/>
</dbReference>
<keyword evidence="3" id="KW-0030">Aminoacyl-tRNA synthetase</keyword>
<evidence type="ECO:0000313" key="6">
    <source>
        <dbReference type="Proteomes" id="UP001243286"/>
    </source>
</evidence>
<feature type="domain" description="Anticodon-binding" evidence="4">
    <location>
        <begin position="14"/>
        <end position="52"/>
    </location>
</feature>
<evidence type="ECO:0000259" key="4">
    <source>
        <dbReference type="Pfam" id="PF03129"/>
    </source>
</evidence>
<proteinExistence type="predicted"/>
<keyword evidence="2" id="KW-0547">Nucleotide-binding</keyword>
<comment type="caution">
    <text evidence="5">The sequence shown here is derived from an EMBL/GenBank/DDBJ whole genome shotgun (WGS) entry which is preliminary data.</text>
</comment>
<keyword evidence="3" id="KW-0436">Ligase</keyword>
<reference evidence="5 6" key="1">
    <citation type="submission" date="2023-04" db="EMBL/GenBank/DDBJ databases">
        <title>Antarctic isolates genomes.</title>
        <authorList>
            <person name="Dimov S.G."/>
        </authorList>
    </citation>
    <scope>NUCLEOTIDE SEQUENCE [LARGE SCALE GENOMIC DNA]</scope>
    <source>
        <strain evidence="5 6">AL19</strain>
    </source>
</reference>
<keyword evidence="2" id="KW-0067">ATP-binding</keyword>
<organism evidence="5 6">
    <name type="scientific">Exiguobacterium antarcticum</name>
    <dbReference type="NCBI Taxonomy" id="132920"/>
    <lineage>
        <taxon>Bacteria</taxon>
        <taxon>Bacillati</taxon>
        <taxon>Bacillota</taxon>
        <taxon>Bacilli</taxon>
        <taxon>Bacillales</taxon>
        <taxon>Bacillales Family XII. Incertae Sedis</taxon>
        <taxon>Exiguobacterium</taxon>
    </lineage>
</organism>
<keyword evidence="1" id="KW-0963">Cytoplasm</keyword>
<dbReference type="Gene3D" id="3.40.50.800">
    <property type="entry name" value="Anticodon-binding domain"/>
    <property type="match status" value="1"/>
</dbReference>
<dbReference type="EMBL" id="JASBQV010000012">
    <property type="protein sequence ID" value="MDI3235101.1"/>
    <property type="molecule type" value="Genomic_DNA"/>
</dbReference>
<evidence type="ECO:0000313" key="5">
    <source>
        <dbReference type="EMBL" id="MDI3235101.1"/>
    </source>
</evidence>
<gene>
    <name evidence="5" type="ORF">QK289_08800</name>
</gene>
<dbReference type="InterPro" id="IPR004154">
    <property type="entry name" value="Anticodon-bd"/>
</dbReference>
<evidence type="ECO:0000256" key="3">
    <source>
        <dbReference type="ARBA" id="ARBA00023146"/>
    </source>
</evidence>
<evidence type="ECO:0000256" key="1">
    <source>
        <dbReference type="ARBA" id="ARBA00022490"/>
    </source>
</evidence>
<accession>A0ABT6R2C8</accession>